<protein>
    <recommendedName>
        <fullName evidence="5">Pyruvate decarboxylase</fullName>
        <ecNumber evidence="4">4.1.1.1</ecNumber>
    </recommendedName>
</protein>
<feature type="domain" description="Thiamine pyrophosphate enzyme TPP-binding" evidence="14">
    <location>
        <begin position="448"/>
        <end position="577"/>
    </location>
</feature>
<dbReference type="GO" id="GO:0005829">
    <property type="term" value="C:cytosol"/>
    <property type="evidence" value="ECO:0007669"/>
    <property type="project" value="TreeGrafter"/>
</dbReference>
<evidence type="ECO:0000256" key="8">
    <source>
        <dbReference type="ARBA" id="ARBA00022842"/>
    </source>
</evidence>
<dbReference type="Pfam" id="PF02775">
    <property type="entry name" value="TPP_enzyme_C"/>
    <property type="match status" value="1"/>
</dbReference>
<keyword evidence="16" id="KW-0670">Pyruvate</keyword>
<dbReference type="Proteomes" id="UP001149165">
    <property type="component" value="Unassembled WGS sequence"/>
</dbReference>
<dbReference type="Gene3D" id="3.40.50.970">
    <property type="match status" value="2"/>
</dbReference>
<keyword evidence="7" id="KW-0210">Decarboxylase</keyword>
<dbReference type="EMBL" id="JAPQKH010000011">
    <property type="protein sequence ID" value="KAJ5081199.1"/>
    <property type="molecule type" value="Genomic_DNA"/>
</dbReference>
<dbReference type="GO" id="GO:0000949">
    <property type="term" value="P:aromatic amino acid family catabolic process to alcohol via Ehrlich pathway"/>
    <property type="evidence" value="ECO:0007669"/>
    <property type="project" value="TreeGrafter"/>
</dbReference>
<comment type="caution">
    <text evidence="16">The sequence shown here is derived from an EMBL/GenBank/DDBJ whole genome shotgun (WGS) entry which is preliminary data.</text>
</comment>
<feature type="domain" description="Thiamine pyrophosphate enzyme N-terminal TPP-binding" evidence="15">
    <location>
        <begin position="15"/>
        <end position="117"/>
    </location>
</feature>
<dbReference type="InterPro" id="IPR029061">
    <property type="entry name" value="THDP-binding"/>
</dbReference>
<comment type="similarity">
    <text evidence="3 12">Belongs to the TPP enzyme family.</text>
</comment>
<dbReference type="PIRSF" id="PIRSF036565">
    <property type="entry name" value="Pyruvt_ip_decrb"/>
    <property type="match status" value="1"/>
</dbReference>
<name>A0A9W9EG93_9EURO</name>
<feature type="binding site" evidence="11">
    <location>
        <position position="493"/>
    </location>
    <ligand>
        <name>Mg(2+)</name>
        <dbReference type="ChEBI" id="CHEBI:18420"/>
    </ligand>
</feature>
<sequence length="621" mass="68954">MNNHSTSPESIELFEYLCSRVKEIGVHSIHGDFNLLALDYVERCGLKWVGNCNELNAGYAADGYARVNGMSVLMTVMGVGELSALNAVAGSFAEYVPVIHIVSQPSRQAQKRRSCVHHSFGEGEFESFQQISRSVSCMTVSIDCPQNAPSLIDEAIQQCWIESRPVTIFLPSDMIRIPIAKDRLTVGPRFGRMVPCEDMGEQKKVIDEIANEIRRSNTVIILVGGYGTIHGARWELRNLLREVKIPFLAAASGLGVVDTSLPNYEGLYVGTCSDKRVLELMQSTDLIISIGNIFSDLSNPGFEGNVDQSRLIQVERRRVIVKGDHFPKKYIKNILQALTSHLIDLQLPMTQYSSARTMSPEEGKLISNSKAAVERRAKFSARGCFGSSTKHIRTLWHMGLSIYRHTFGKKEPITHDWFWKALGQWLQEGDIILAETGTASFGIWNTAPPREGILIAQYLWSSIGYTMGACQGAALAAEETSSPRRRTILFIGDGSFQCGCQELSTIIRQGLKPIIFIICNNGYTVERLIHGEKQAYNDIQGWDHRLLPAVFGAKRGSYQTHRVETTEHLRDLFGSKGFTDCSVLQLVELVVGTHDAPSNLVKLAQSLQPRSGASLVLQDRC</sequence>
<dbReference type="FunFam" id="3.40.50.970:FF:000024">
    <property type="entry name" value="Pyruvate decarboxylase isozyme"/>
    <property type="match status" value="1"/>
</dbReference>
<dbReference type="GO" id="GO:0004737">
    <property type="term" value="F:pyruvate decarboxylase activity"/>
    <property type="evidence" value="ECO:0007669"/>
    <property type="project" value="UniProtKB-EC"/>
</dbReference>
<dbReference type="GO" id="GO:0000287">
    <property type="term" value="F:magnesium ion binding"/>
    <property type="evidence" value="ECO:0007669"/>
    <property type="project" value="InterPro"/>
</dbReference>
<dbReference type="GO" id="GO:0005634">
    <property type="term" value="C:nucleus"/>
    <property type="evidence" value="ECO:0007669"/>
    <property type="project" value="TreeGrafter"/>
</dbReference>
<evidence type="ECO:0000256" key="11">
    <source>
        <dbReference type="PIRSR" id="PIRSR036565-2"/>
    </source>
</evidence>
<comment type="cofactor">
    <cofactor evidence="2">
        <name>thiamine diphosphate</name>
        <dbReference type="ChEBI" id="CHEBI:58937"/>
    </cofactor>
</comment>
<evidence type="ECO:0000256" key="5">
    <source>
        <dbReference type="ARBA" id="ARBA00014422"/>
    </source>
</evidence>
<evidence type="ECO:0000256" key="4">
    <source>
        <dbReference type="ARBA" id="ARBA00013202"/>
    </source>
</evidence>
<dbReference type="Pfam" id="PF00205">
    <property type="entry name" value="TPP_enzyme_M"/>
    <property type="match status" value="1"/>
</dbReference>
<feature type="domain" description="Thiamine pyrophosphate enzyme central" evidence="13">
    <location>
        <begin position="206"/>
        <end position="318"/>
    </location>
</feature>
<keyword evidence="6 11" id="KW-0479">Metal-binding</keyword>
<dbReference type="PANTHER" id="PTHR43452">
    <property type="entry name" value="PYRUVATE DECARBOXYLASE"/>
    <property type="match status" value="1"/>
</dbReference>
<evidence type="ECO:0000256" key="3">
    <source>
        <dbReference type="ARBA" id="ARBA00007812"/>
    </source>
</evidence>
<dbReference type="Gene3D" id="3.40.50.1220">
    <property type="entry name" value="TPP-binding domain"/>
    <property type="match status" value="1"/>
</dbReference>
<evidence type="ECO:0000313" key="16">
    <source>
        <dbReference type="EMBL" id="KAJ5081199.1"/>
    </source>
</evidence>
<keyword evidence="8 11" id="KW-0460">Magnesium</keyword>
<accession>A0A9W9EG93</accession>
<keyword evidence="10" id="KW-0456">Lyase</keyword>
<evidence type="ECO:0000256" key="12">
    <source>
        <dbReference type="RuleBase" id="RU362132"/>
    </source>
</evidence>
<dbReference type="InterPro" id="IPR012000">
    <property type="entry name" value="Thiamin_PyroP_enz_cen_dom"/>
</dbReference>
<dbReference type="PANTHER" id="PTHR43452:SF30">
    <property type="entry name" value="PYRUVATE DECARBOXYLASE ISOZYME 1-RELATED"/>
    <property type="match status" value="1"/>
</dbReference>
<feature type="binding site" evidence="11">
    <location>
        <position position="520"/>
    </location>
    <ligand>
        <name>Mg(2+)</name>
        <dbReference type="ChEBI" id="CHEBI:18420"/>
    </ligand>
</feature>
<evidence type="ECO:0000256" key="10">
    <source>
        <dbReference type="ARBA" id="ARBA00023239"/>
    </source>
</evidence>
<evidence type="ECO:0000256" key="9">
    <source>
        <dbReference type="ARBA" id="ARBA00023052"/>
    </source>
</evidence>
<dbReference type="CDD" id="cd07038">
    <property type="entry name" value="TPP_PYR_PDC_IPDC_like"/>
    <property type="match status" value="1"/>
</dbReference>
<evidence type="ECO:0000259" key="15">
    <source>
        <dbReference type="Pfam" id="PF02776"/>
    </source>
</evidence>
<comment type="cofactor">
    <cofactor evidence="11">
        <name>Mg(2+)</name>
        <dbReference type="ChEBI" id="CHEBI:18420"/>
    </cofactor>
    <text evidence="11">Binds 1 Mg(2+) per subunit.</text>
</comment>
<dbReference type="FunFam" id="3.40.50.970:FF:000019">
    <property type="entry name" value="Pyruvate decarboxylase isozyme"/>
    <property type="match status" value="1"/>
</dbReference>
<reference evidence="16" key="2">
    <citation type="journal article" date="2023" name="IMA Fungus">
        <title>Comparative genomic study of the Penicillium genus elucidates a diverse pangenome and 15 lateral gene transfer events.</title>
        <authorList>
            <person name="Petersen C."/>
            <person name="Sorensen T."/>
            <person name="Nielsen M.R."/>
            <person name="Sondergaard T.E."/>
            <person name="Sorensen J.L."/>
            <person name="Fitzpatrick D.A."/>
            <person name="Frisvad J.C."/>
            <person name="Nielsen K.L."/>
        </authorList>
    </citation>
    <scope>NUCLEOTIDE SEQUENCE</scope>
    <source>
        <strain evidence="16">IBT 30069</strain>
    </source>
</reference>
<evidence type="ECO:0000313" key="17">
    <source>
        <dbReference type="Proteomes" id="UP001149165"/>
    </source>
</evidence>
<dbReference type="InterPro" id="IPR012001">
    <property type="entry name" value="Thiamin_PyroP_enz_TPP-bd_dom"/>
</dbReference>
<dbReference type="InterPro" id="IPR047214">
    <property type="entry name" value="TPP_PDC_IPDC"/>
</dbReference>
<comment type="catalytic activity">
    <reaction evidence="1">
        <text>a 2-oxocarboxylate + H(+) = an aldehyde + CO2</text>
        <dbReference type="Rhea" id="RHEA:11628"/>
        <dbReference type="ChEBI" id="CHEBI:15378"/>
        <dbReference type="ChEBI" id="CHEBI:16526"/>
        <dbReference type="ChEBI" id="CHEBI:17478"/>
        <dbReference type="ChEBI" id="CHEBI:35179"/>
        <dbReference type="EC" id="4.1.1.1"/>
    </reaction>
</comment>
<dbReference type="AlphaFoldDB" id="A0A9W9EG93"/>
<evidence type="ECO:0000256" key="1">
    <source>
        <dbReference type="ARBA" id="ARBA00001041"/>
    </source>
</evidence>
<dbReference type="InterPro" id="IPR029035">
    <property type="entry name" value="DHS-like_NAD/FAD-binding_dom"/>
</dbReference>
<evidence type="ECO:0000256" key="6">
    <source>
        <dbReference type="ARBA" id="ARBA00022723"/>
    </source>
</evidence>
<evidence type="ECO:0000256" key="7">
    <source>
        <dbReference type="ARBA" id="ARBA00022793"/>
    </source>
</evidence>
<keyword evidence="9 12" id="KW-0786">Thiamine pyrophosphate</keyword>
<dbReference type="SUPFAM" id="SSF52467">
    <property type="entry name" value="DHS-like NAD/FAD-binding domain"/>
    <property type="match status" value="1"/>
</dbReference>
<dbReference type="GO" id="GO:0030976">
    <property type="term" value="F:thiamine pyrophosphate binding"/>
    <property type="evidence" value="ECO:0007669"/>
    <property type="project" value="InterPro"/>
</dbReference>
<gene>
    <name evidence="16" type="ORF">N7456_013437</name>
</gene>
<organism evidence="16 17">
    <name type="scientific">Penicillium angulare</name>
    <dbReference type="NCBI Taxonomy" id="116970"/>
    <lineage>
        <taxon>Eukaryota</taxon>
        <taxon>Fungi</taxon>
        <taxon>Dikarya</taxon>
        <taxon>Ascomycota</taxon>
        <taxon>Pezizomycotina</taxon>
        <taxon>Eurotiomycetes</taxon>
        <taxon>Eurotiomycetidae</taxon>
        <taxon>Eurotiales</taxon>
        <taxon>Aspergillaceae</taxon>
        <taxon>Penicillium</taxon>
    </lineage>
</organism>
<dbReference type="EC" id="4.1.1.1" evidence="4"/>
<reference evidence="16" key="1">
    <citation type="submission" date="2022-11" db="EMBL/GenBank/DDBJ databases">
        <authorList>
            <person name="Petersen C."/>
        </authorList>
    </citation>
    <scope>NUCLEOTIDE SEQUENCE</scope>
    <source>
        <strain evidence="16">IBT 30069</strain>
    </source>
</reference>
<keyword evidence="17" id="KW-1185">Reference proteome</keyword>
<dbReference type="CDD" id="cd02005">
    <property type="entry name" value="TPP_PDC_IPDC"/>
    <property type="match status" value="1"/>
</dbReference>
<dbReference type="InterPro" id="IPR011766">
    <property type="entry name" value="TPP_enzyme_TPP-bd"/>
</dbReference>
<evidence type="ECO:0000256" key="2">
    <source>
        <dbReference type="ARBA" id="ARBA00001964"/>
    </source>
</evidence>
<dbReference type="InterPro" id="IPR047213">
    <property type="entry name" value="TPP_PYR_PDC_IPDC-like"/>
</dbReference>
<proteinExistence type="inferred from homology"/>
<dbReference type="OrthoDB" id="3970464at2759"/>
<feature type="binding site" evidence="11">
    <location>
        <position position="522"/>
    </location>
    <ligand>
        <name>Mg(2+)</name>
        <dbReference type="ChEBI" id="CHEBI:18420"/>
    </ligand>
</feature>
<dbReference type="Pfam" id="PF02776">
    <property type="entry name" value="TPP_enzyme_N"/>
    <property type="match status" value="1"/>
</dbReference>
<evidence type="ECO:0000259" key="13">
    <source>
        <dbReference type="Pfam" id="PF00205"/>
    </source>
</evidence>
<dbReference type="InterPro" id="IPR012110">
    <property type="entry name" value="PDC/IPDC-like"/>
</dbReference>
<dbReference type="SUPFAM" id="SSF52518">
    <property type="entry name" value="Thiamin diphosphate-binding fold (THDP-binding)"/>
    <property type="match status" value="2"/>
</dbReference>
<evidence type="ECO:0000259" key="14">
    <source>
        <dbReference type="Pfam" id="PF02775"/>
    </source>
</evidence>